<protein>
    <submittedName>
        <fullName evidence="2">Uncharacterized protein</fullName>
    </submittedName>
</protein>
<feature type="compositionally biased region" description="Low complexity" evidence="1">
    <location>
        <begin position="1"/>
        <end position="17"/>
    </location>
</feature>
<sequence>MDNSSGSNVNKSVVSKGTTEDVDEESGWTSYFDDFLSNQREEQEQEQEQEEQEEEEEDVPEESGSPSLVSDAASCAVWKKINNNNQLTACPPISVSISPTTIMPKKLSFKKKRSKDISRDDSLEDTASSPANSPKVSSLEQMDLNPR</sequence>
<dbReference type="GO" id="GO:0010089">
    <property type="term" value="P:xylem development"/>
    <property type="evidence" value="ECO:0007669"/>
    <property type="project" value="InterPro"/>
</dbReference>
<accession>A0A7J7HEC7</accession>
<dbReference type="AlphaFoldDB" id="A0A7J7HEC7"/>
<proteinExistence type="predicted"/>
<dbReference type="PANTHER" id="PTHR33974:SF2">
    <property type="entry name" value="VASCULAR-RELATED UNKNOWN PROTEIN 1"/>
    <property type="match status" value="1"/>
</dbReference>
<feature type="region of interest" description="Disordered" evidence="1">
    <location>
        <begin position="1"/>
        <end position="71"/>
    </location>
</feature>
<reference evidence="2 3" key="2">
    <citation type="submission" date="2020-07" db="EMBL/GenBank/DDBJ databases">
        <title>Genome assembly of wild tea tree DASZ reveals pedigree and selection history of tea varieties.</title>
        <authorList>
            <person name="Zhang W."/>
        </authorList>
    </citation>
    <scope>NUCLEOTIDE SEQUENCE [LARGE SCALE GENOMIC DNA]</scope>
    <source>
        <strain evidence="3">cv. G240</strain>
        <tissue evidence="2">Leaf</tissue>
    </source>
</reference>
<name>A0A7J7HEC7_CAMSI</name>
<feature type="region of interest" description="Disordered" evidence="1">
    <location>
        <begin position="88"/>
        <end position="147"/>
    </location>
</feature>
<dbReference type="PANTHER" id="PTHR33974">
    <property type="entry name" value="VASCULAR-RELATED UNKNOWN PROTEIN 1-RELATED"/>
    <property type="match status" value="1"/>
</dbReference>
<evidence type="ECO:0000313" key="2">
    <source>
        <dbReference type="EMBL" id="KAF5950238.1"/>
    </source>
</evidence>
<dbReference type="Proteomes" id="UP000593564">
    <property type="component" value="Unassembled WGS sequence"/>
</dbReference>
<feature type="compositionally biased region" description="Acidic residues" evidence="1">
    <location>
        <begin position="43"/>
        <end position="61"/>
    </location>
</feature>
<keyword evidence="3" id="KW-1185">Reference proteome</keyword>
<dbReference type="EMBL" id="JACBKZ010000005">
    <property type="protein sequence ID" value="KAF5950238.1"/>
    <property type="molecule type" value="Genomic_DNA"/>
</dbReference>
<reference evidence="3" key="1">
    <citation type="journal article" date="2020" name="Nat. Commun.">
        <title>Genome assembly of wild tea tree DASZ reveals pedigree and selection history of tea varieties.</title>
        <authorList>
            <person name="Zhang W."/>
            <person name="Zhang Y."/>
            <person name="Qiu H."/>
            <person name="Guo Y."/>
            <person name="Wan H."/>
            <person name="Zhang X."/>
            <person name="Scossa F."/>
            <person name="Alseekh S."/>
            <person name="Zhang Q."/>
            <person name="Wang P."/>
            <person name="Xu L."/>
            <person name="Schmidt M.H."/>
            <person name="Jia X."/>
            <person name="Li D."/>
            <person name="Zhu A."/>
            <person name="Guo F."/>
            <person name="Chen W."/>
            <person name="Ni D."/>
            <person name="Usadel B."/>
            <person name="Fernie A.R."/>
            <person name="Wen W."/>
        </authorList>
    </citation>
    <scope>NUCLEOTIDE SEQUENCE [LARGE SCALE GENOMIC DNA]</scope>
    <source>
        <strain evidence="3">cv. G240</strain>
    </source>
</reference>
<organism evidence="2 3">
    <name type="scientific">Camellia sinensis</name>
    <name type="common">Tea plant</name>
    <name type="synonym">Thea sinensis</name>
    <dbReference type="NCBI Taxonomy" id="4442"/>
    <lineage>
        <taxon>Eukaryota</taxon>
        <taxon>Viridiplantae</taxon>
        <taxon>Streptophyta</taxon>
        <taxon>Embryophyta</taxon>
        <taxon>Tracheophyta</taxon>
        <taxon>Spermatophyta</taxon>
        <taxon>Magnoliopsida</taxon>
        <taxon>eudicotyledons</taxon>
        <taxon>Gunneridae</taxon>
        <taxon>Pentapetalae</taxon>
        <taxon>asterids</taxon>
        <taxon>Ericales</taxon>
        <taxon>Theaceae</taxon>
        <taxon>Camellia</taxon>
    </lineage>
</organism>
<feature type="compositionally biased region" description="Polar residues" evidence="1">
    <location>
        <begin position="125"/>
        <end position="140"/>
    </location>
</feature>
<dbReference type="InterPro" id="IPR039280">
    <property type="entry name" value="VUP"/>
</dbReference>
<gene>
    <name evidence="2" type="ORF">HYC85_012231</name>
</gene>
<comment type="caution">
    <text evidence="2">The sequence shown here is derived from an EMBL/GenBank/DDBJ whole genome shotgun (WGS) entry which is preliminary data.</text>
</comment>
<evidence type="ECO:0000256" key="1">
    <source>
        <dbReference type="SAM" id="MobiDB-lite"/>
    </source>
</evidence>
<evidence type="ECO:0000313" key="3">
    <source>
        <dbReference type="Proteomes" id="UP000593564"/>
    </source>
</evidence>